<accession>A0A6C0LU32</accession>
<sequence>MECIQNISHEIRSISLSDNNEIKRRKRGIKCVSNTNHESERKKQKINHVFIQPR</sequence>
<organism evidence="1">
    <name type="scientific">viral metagenome</name>
    <dbReference type="NCBI Taxonomy" id="1070528"/>
    <lineage>
        <taxon>unclassified sequences</taxon>
        <taxon>metagenomes</taxon>
        <taxon>organismal metagenomes</taxon>
    </lineage>
</organism>
<name>A0A6C0LU32_9ZZZZ</name>
<reference evidence="1" key="1">
    <citation type="journal article" date="2020" name="Nature">
        <title>Giant virus diversity and host interactions through global metagenomics.</title>
        <authorList>
            <person name="Schulz F."/>
            <person name="Roux S."/>
            <person name="Paez-Espino D."/>
            <person name="Jungbluth S."/>
            <person name="Walsh D.A."/>
            <person name="Denef V.J."/>
            <person name="McMahon K.D."/>
            <person name="Konstantinidis K.T."/>
            <person name="Eloe-Fadrosh E.A."/>
            <person name="Kyrpides N.C."/>
            <person name="Woyke T."/>
        </authorList>
    </citation>
    <scope>NUCLEOTIDE SEQUENCE</scope>
    <source>
        <strain evidence="1">GVMAG-S-1016704-142</strain>
    </source>
</reference>
<dbReference type="AlphaFoldDB" id="A0A6C0LU32"/>
<dbReference type="EMBL" id="MN740564">
    <property type="protein sequence ID" value="QHU33900.1"/>
    <property type="molecule type" value="Genomic_DNA"/>
</dbReference>
<evidence type="ECO:0000313" key="1">
    <source>
        <dbReference type="EMBL" id="QHU33900.1"/>
    </source>
</evidence>
<protein>
    <submittedName>
        <fullName evidence="1">Uncharacterized protein</fullName>
    </submittedName>
</protein>
<proteinExistence type="predicted"/>